<comment type="caution">
    <text evidence="7">The sequence shown here is derived from an EMBL/GenBank/DDBJ whole genome shotgun (WGS) entry which is preliminary data.</text>
</comment>
<name>A0AAP0L502_9MAGN</name>
<dbReference type="SUPFAM" id="SSF81891">
    <property type="entry name" value="Poly A polymerase C-terminal region-like"/>
    <property type="match status" value="1"/>
</dbReference>
<dbReference type="PANTHER" id="PTHR43051:SF1">
    <property type="entry name" value="POLYNUCLEOTIDE ADENYLYLTRANSFERASE FAMILY PROTEIN"/>
    <property type="match status" value="1"/>
</dbReference>
<keyword evidence="4" id="KW-0694">RNA-binding</keyword>
<dbReference type="InterPro" id="IPR032828">
    <property type="entry name" value="PolyA_RNA-bd"/>
</dbReference>
<dbReference type="GO" id="GO:0001680">
    <property type="term" value="P:tRNA 3'-terminal CCA addition"/>
    <property type="evidence" value="ECO:0007669"/>
    <property type="project" value="UniProtKB-ARBA"/>
</dbReference>
<dbReference type="Gene3D" id="1.10.3090.10">
    <property type="entry name" value="cca-adding enzyme, domain 2"/>
    <property type="match status" value="1"/>
</dbReference>
<organism evidence="7 8">
    <name type="scientific">Stephania yunnanensis</name>
    <dbReference type="NCBI Taxonomy" id="152371"/>
    <lineage>
        <taxon>Eukaryota</taxon>
        <taxon>Viridiplantae</taxon>
        <taxon>Streptophyta</taxon>
        <taxon>Embryophyta</taxon>
        <taxon>Tracheophyta</taxon>
        <taxon>Spermatophyta</taxon>
        <taxon>Magnoliopsida</taxon>
        <taxon>Ranunculales</taxon>
        <taxon>Menispermaceae</taxon>
        <taxon>Menispermoideae</taxon>
        <taxon>Cissampelideae</taxon>
        <taxon>Stephania</taxon>
    </lineage>
</organism>
<dbReference type="Pfam" id="PF01743">
    <property type="entry name" value="PolyA_pol"/>
    <property type="match status" value="1"/>
</dbReference>
<dbReference type="GO" id="GO:0016779">
    <property type="term" value="F:nucleotidyltransferase activity"/>
    <property type="evidence" value="ECO:0007669"/>
    <property type="project" value="InterPro"/>
</dbReference>
<dbReference type="GO" id="GO:0003723">
    <property type="term" value="F:RNA binding"/>
    <property type="evidence" value="ECO:0007669"/>
    <property type="project" value="UniProtKB-KW"/>
</dbReference>
<keyword evidence="3" id="KW-0547">Nucleotide-binding</keyword>
<sequence length="392" mass="44463">MIPIATWMVLKRLRRKGFEAYLVGGCVRDLLSKRIPKDFDVITTAQLKQIHQIFHRSNIVGHRFPICLVNVRGSLVEVSSFDTAAKHGKQNDSNHLPTLLGDFDKKDFVRWRNSMDRDFTINSLFFDPFVDKIYDYNNGIRDLRLRKVKTVSPAQSSFEEDCARILRGLRIAARLGLTFSKETAAAIQNLYLSIMDLSKNRLMMELNYMLSYGAAESSIRLLKRYKVLDILLPVHAAYLNQQIHRESTQSSYMLLKLFSCVDKLLACDRPSHCSLWVGLLAFHLALVNKPQDALVVWAFSSVLYHGKWNKAVEFARKQADMPVKFSPEILEGSLTISDNDLAEEVTCFVSHVVSSISSLTKEESLLESMNKYFALPMSGCGTCIQRGGSDCC</sequence>
<evidence type="ECO:0000259" key="5">
    <source>
        <dbReference type="Pfam" id="PF01743"/>
    </source>
</evidence>
<dbReference type="InterPro" id="IPR002646">
    <property type="entry name" value="PolA_pol_head_dom"/>
</dbReference>
<dbReference type="CDD" id="cd05398">
    <property type="entry name" value="NT_ClassII-CCAase"/>
    <property type="match status" value="1"/>
</dbReference>
<proteinExistence type="inferred from homology"/>
<evidence type="ECO:0008006" key="9">
    <source>
        <dbReference type="Google" id="ProtNLM"/>
    </source>
</evidence>
<gene>
    <name evidence="7" type="ORF">Syun_005599</name>
</gene>
<evidence type="ECO:0000313" key="7">
    <source>
        <dbReference type="EMBL" id="KAK9164697.1"/>
    </source>
</evidence>
<evidence type="ECO:0000313" key="8">
    <source>
        <dbReference type="Proteomes" id="UP001420932"/>
    </source>
</evidence>
<dbReference type="Proteomes" id="UP001420932">
    <property type="component" value="Unassembled WGS sequence"/>
</dbReference>
<dbReference type="InterPro" id="IPR043519">
    <property type="entry name" value="NT_sf"/>
</dbReference>
<evidence type="ECO:0000256" key="2">
    <source>
        <dbReference type="ARBA" id="ARBA00022679"/>
    </source>
</evidence>
<dbReference type="Gene3D" id="3.30.460.10">
    <property type="entry name" value="Beta Polymerase, domain 2"/>
    <property type="match status" value="1"/>
</dbReference>
<protein>
    <recommendedName>
        <fullName evidence="9">Poly(A) polymerase</fullName>
    </recommendedName>
</protein>
<dbReference type="SUPFAM" id="SSF81301">
    <property type="entry name" value="Nucleotidyltransferase"/>
    <property type="match status" value="1"/>
</dbReference>
<evidence type="ECO:0000259" key="6">
    <source>
        <dbReference type="Pfam" id="PF12627"/>
    </source>
</evidence>
<keyword evidence="8" id="KW-1185">Reference proteome</keyword>
<dbReference type="PANTHER" id="PTHR43051">
    <property type="entry name" value="POLYNUCLEOTIDE ADENYLYLTRANSFERASE FAMILY PROTEIN"/>
    <property type="match status" value="1"/>
</dbReference>
<dbReference type="GO" id="GO:0000166">
    <property type="term" value="F:nucleotide binding"/>
    <property type="evidence" value="ECO:0007669"/>
    <property type="project" value="UniProtKB-KW"/>
</dbReference>
<dbReference type="Pfam" id="PF12627">
    <property type="entry name" value="PolyA_pol_RNAbd"/>
    <property type="match status" value="1"/>
</dbReference>
<accession>A0AAP0L502</accession>
<feature type="domain" description="Poly A polymerase head" evidence="5">
    <location>
        <begin position="20"/>
        <end position="148"/>
    </location>
</feature>
<feature type="domain" description="tRNA nucleotidyltransferase/poly(A) polymerase RNA and SrmB- binding" evidence="6">
    <location>
        <begin position="176"/>
        <end position="238"/>
    </location>
</feature>
<evidence type="ECO:0000256" key="4">
    <source>
        <dbReference type="RuleBase" id="RU003953"/>
    </source>
</evidence>
<comment type="similarity">
    <text evidence="1 4">Belongs to the tRNA nucleotidyltransferase/poly(A) polymerase family.</text>
</comment>
<evidence type="ECO:0000256" key="3">
    <source>
        <dbReference type="ARBA" id="ARBA00022741"/>
    </source>
</evidence>
<dbReference type="InterPro" id="IPR052191">
    <property type="entry name" value="tRNA_ntf/polyA_polymerase_I"/>
</dbReference>
<dbReference type="AlphaFoldDB" id="A0AAP0L502"/>
<evidence type="ECO:0000256" key="1">
    <source>
        <dbReference type="ARBA" id="ARBA00007265"/>
    </source>
</evidence>
<keyword evidence="2 4" id="KW-0808">Transferase</keyword>
<reference evidence="7 8" key="1">
    <citation type="submission" date="2024-01" db="EMBL/GenBank/DDBJ databases">
        <title>Genome assemblies of Stephania.</title>
        <authorList>
            <person name="Yang L."/>
        </authorList>
    </citation>
    <scope>NUCLEOTIDE SEQUENCE [LARGE SCALE GENOMIC DNA]</scope>
    <source>
        <strain evidence="7">YNDBR</strain>
        <tissue evidence="7">Leaf</tissue>
    </source>
</reference>
<dbReference type="EMBL" id="JBBNAF010000002">
    <property type="protein sequence ID" value="KAK9164697.1"/>
    <property type="molecule type" value="Genomic_DNA"/>
</dbReference>